<dbReference type="Proteomes" id="UP000305675">
    <property type="component" value="Unassembled WGS sequence"/>
</dbReference>
<dbReference type="AlphaFoldDB" id="A0A4U1BQB0"/>
<reference evidence="1 2" key="1">
    <citation type="submission" date="2019-04" db="EMBL/GenBank/DDBJ databases">
        <authorList>
            <person name="Hwang J.C."/>
        </authorList>
    </citation>
    <scope>NUCLEOTIDE SEQUENCE [LARGE SCALE GENOMIC DNA]</scope>
    <source>
        <strain evidence="1 2">IMCC35002</strain>
    </source>
</reference>
<evidence type="ECO:0000313" key="2">
    <source>
        <dbReference type="Proteomes" id="UP000305675"/>
    </source>
</evidence>
<dbReference type="RefSeq" id="WP_136864170.1">
    <property type="nucleotide sequence ID" value="NZ_SWCJ01000012.1"/>
</dbReference>
<sequence>MAKHITQAVLDAAHAKWSECADLASVTPFRNRVKPIQSDQLPAIIQRMGSDKALTDTLRMQTWSLQLELVMCVDADTIADIDAELLKLRLALTQALLDGSNLGLPYVIDVSLTEQDRIDADDSGIYAIGQVPLWFEIQYRVADPTNPIAPE</sequence>
<protein>
    <submittedName>
        <fullName evidence="1">Uncharacterized protein</fullName>
    </submittedName>
</protein>
<accession>A0A4U1BQB0</accession>
<comment type="caution">
    <text evidence="1">The sequence shown here is derived from an EMBL/GenBank/DDBJ whole genome shotgun (WGS) entry which is preliminary data.</text>
</comment>
<evidence type="ECO:0000313" key="1">
    <source>
        <dbReference type="EMBL" id="TKB53303.1"/>
    </source>
</evidence>
<dbReference type="EMBL" id="SWCJ01000012">
    <property type="protein sequence ID" value="TKB53303.1"/>
    <property type="molecule type" value="Genomic_DNA"/>
</dbReference>
<keyword evidence="2" id="KW-1185">Reference proteome</keyword>
<organism evidence="1 2">
    <name type="scientific">Ferrimonas aestuarii</name>
    <dbReference type="NCBI Taxonomy" id="2569539"/>
    <lineage>
        <taxon>Bacteria</taxon>
        <taxon>Pseudomonadati</taxon>
        <taxon>Pseudomonadota</taxon>
        <taxon>Gammaproteobacteria</taxon>
        <taxon>Alteromonadales</taxon>
        <taxon>Ferrimonadaceae</taxon>
        <taxon>Ferrimonas</taxon>
    </lineage>
</organism>
<name>A0A4U1BQB0_9GAMM</name>
<proteinExistence type="predicted"/>
<gene>
    <name evidence="1" type="ORF">FCL42_14630</name>
</gene>